<dbReference type="GO" id="GO:0043565">
    <property type="term" value="F:sequence-specific DNA binding"/>
    <property type="evidence" value="ECO:0007669"/>
    <property type="project" value="TreeGrafter"/>
</dbReference>
<dbReference type="Gene3D" id="3.40.190.290">
    <property type="match status" value="1"/>
</dbReference>
<dbReference type="PANTHER" id="PTHR30537:SF5">
    <property type="entry name" value="HTH-TYPE TRANSCRIPTIONAL ACTIVATOR TTDR-RELATED"/>
    <property type="match status" value="1"/>
</dbReference>
<evidence type="ECO:0000259" key="5">
    <source>
        <dbReference type="PROSITE" id="PS50931"/>
    </source>
</evidence>
<dbReference type="PANTHER" id="PTHR30537">
    <property type="entry name" value="HTH-TYPE TRANSCRIPTIONAL REGULATOR"/>
    <property type="match status" value="1"/>
</dbReference>
<dbReference type="Proteomes" id="UP001189756">
    <property type="component" value="Unassembled WGS sequence"/>
</dbReference>
<dbReference type="Proteomes" id="UP001189773">
    <property type="component" value="Unassembled WGS sequence"/>
</dbReference>
<dbReference type="Gene3D" id="1.10.10.10">
    <property type="entry name" value="Winged helix-like DNA-binding domain superfamily/Winged helix DNA-binding domain"/>
    <property type="match status" value="1"/>
</dbReference>
<evidence type="ECO:0000313" key="8">
    <source>
        <dbReference type="Proteomes" id="UP001189756"/>
    </source>
</evidence>
<evidence type="ECO:0000313" key="7">
    <source>
        <dbReference type="EMBL" id="CAJ0802630.1"/>
    </source>
</evidence>
<dbReference type="CDD" id="cd08422">
    <property type="entry name" value="PBP2_CrgA_like"/>
    <property type="match status" value="1"/>
</dbReference>
<dbReference type="SUPFAM" id="SSF46785">
    <property type="entry name" value="Winged helix' DNA-binding domain"/>
    <property type="match status" value="1"/>
</dbReference>
<dbReference type="InterPro" id="IPR000847">
    <property type="entry name" value="LysR_HTH_N"/>
</dbReference>
<evidence type="ECO:0000256" key="3">
    <source>
        <dbReference type="ARBA" id="ARBA00023125"/>
    </source>
</evidence>
<accession>A0AAD2BSL5</accession>
<dbReference type="GO" id="GO:0006351">
    <property type="term" value="P:DNA-templated transcription"/>
    <property type="evidence" value="ECO:0007669"/>
    <property type="project" value="TreeGrafter"/>
</dbReference>
<keyword evidence="4" id="KW-0804">Transcription</keyword>
<gene>
    <name evidence="7" type="primary">dmlR_19</name>
    <name evidence="6" type="synonym">dmlR_8</name>
    <name evidence="6" type="ORF">LMG18095_01167</name>
    <name evidence="7" type="ORF">R77560_03772</name>
</gene>
<dbReference type="FunFam" id="1.10.10.10:FF:000001">
    <property type="entry name" value="LysR family transcriptional regulator"/>
    <property type="match status" value="1"/>
</dbReference>
<dbReference type="EMBL" id="CATZAR010000002">
    <property type="protein sequence ID" value="CAJ0784259.1"/>
    <property type="molecule type" value="Genomic_DNA"/>
</dbReference>
<dbReference type="GO" id="GO:0003700">
    <property type="term" value="F:DNA-binding transcription factor activity"/>
    <property type="evidence" value="ECO:0007669"/>
    <property type="project" value="InterPro"/>
</dbReference>
<dbReference type="Pfam" id="PF00126">
    <property type="entry name" value="HTH_1"/>
    <property type="match status" value="1"/>
</dbReference>
<feature type="domain" description="HTH lysR-type" evidence="5">
    <location>
        <begin position="5"/>
        <end position="62"/>
    </location>
</feature>
<evidence type="ECO:0000256" key="1">
    <source>
        <dbReference type="ARBA" id="ARBA00009437"/>
    </source>
</evidence>
<keyword evidence="9" id="KW-1185">Reference proteome</keyword>
<evidence type="ECO:0000256" key="4">
    <source>
        <dbReference type="ARBA" id="ARBA00023163"/>
    </source>
</evidence>
<dbReference type="AlphaFoldDB" id="A0AAD2BSL5"/>
<proteinExistence type="inferred from homology"/>
<dbReference type="InterPro" id="IPR005119">
    <property type="entry name" value="LysR_subst-bd"/>
</dbReference>
<protein>
    <submittedName>
        <fullName evidence="7">HTH-type transcriptional regulator DmlR</fullName>
    </submittedName>
</protein>
<comment type="caution">
    <text evidence="7">The sequence shown here is derived from an EMBL/GenBank/DDBJ whole genome shotgun (WGS) entry which is preliminary data.</text>
</comment>
<keyword evidence="2" id="KW-0805">Transcription regulation</keyword>
<dbReference type="EMBL" id="CATZAZ010000009">
    <property type="protein sequence ID" value="CAJ0802630.1"/>
    <property type="molecule type" value="Genomic_DNA"/>
</dbReference>
<evidence type="ECO:0000313" key="9">
    <source>
        <dbReference type="Proteomes" id="UP001189773"/>
    </source>
</evidence>
<name>A0AAD2BSL5_9RALS</name>
<dbReference type="InterPro" id="IPR036390">
    <property type="entry name" value="WH_DNA-bd_sf"/>
</dbReference>
<evidence type="ECO:0000313" key="6">
    <source>
        <dbReference type="EMBL" id="CAJ0784259.1"/>
    </source>
</evidence>
<dbReference type="SUPFAM" id="SSF53850">
    <property type="entry name" value="Periplasmic binding protein-like II"/>
    <property type="match status" value="1"/>
</dbReference>
<dbReference type="PRINTS" id="PR00039">
    <property type="entry name" value="HTHLYSR"/>
</dbReference>
<sequence length="322" mass="35799">MMRTTDWNDWDTFCTVATLGSFTRAAERLGLPKSSVSTAVSRLEGKMGARLFERSTRRLRLTDAGEALLRDAGPLFQRLREVSEDAAATFQSPAGTLRIAMPYEFAAKQLAEVVLEVMREHTGLRIEVDVAPRQIDPLAQGYDIMLTVPRGPLPDSGLVAQRVFDLRRAVVVAPQLLERLGPLTHPDQLADWPCLGTSNETEWQFRTPGGETINLPLDFRMRTSNSELRMQAAIAGLGVARITSVFATDLMASGALQEVLTGFQSPPMRVYAVFPGRRLMPAKVKVFMDALHRRIEHSRQHTDMRPTFVDEAAASWPPESLL</sequence>
<dbReference type="InterPro" id="IPR058163">
    <property type="entry name" value="LysR-type_TF_proteobact-type"/>
</dbReference>
<organism evidence="7 8">
    <name type="scientific">Ralstonia thomasii</name>
    <dbReference type="NCBI Taxonomy" id="3058596"/>
    <lineage>
        <taxon>Bacteria</taxon>
        <taxon>Pseudomonadati</taxon>
        <taxon>Pseudomonadota</taxon>
        <taxon>Betaproteobacteria</taxon>
        <taxon>Burkholderiales</taxon>
        <taxon>Burkholderiaceae</taxon>
        <taxon>Ralstonia</taxon>
    </lineage>
</organism>
<evidence type="ECO:0000256" key="2">
    <source>
        <dbReference type="ARBA" id="ARBA00023015"/>
    </source>
</evidence>
<dbReference type="Pfam" id="PF03466">
    <property type="entry name" value="LysR_substrate"/>
    <property type="match status" value="1"/>
</dbReference>
<dbReference type="InterPro" id="IPR036388">
    <property type="entry name" value="WH-like_DNA-bd_sf"/>
</dbReference>
<reference evidence="7 9" key="1">
    <citation type="submission" date="2023-07" db="EMBL/GenBank/DDBJ databases">
        <authorList>
            <person name="Peeters C."/>
        </authorList>
    </citation>
    <scope>NUCLEOTIDE SEQUENCE</scope>
    <source>
        <strain evidence="6 9">LMG 18095</strain>
        <strain evidence="7">R-77560</strain>
    </source>
</reference>
<comment type="similarity">
    <text evidence="1">Belongs to the LysR transcriptional regulatory family.</text>
</comment>
<keyword evidence="3" id="KW-0238">DNA-binding</keyword>
<dbReference type="PROSITE" id="PS50931">
    <property type="entry name" value="HTH_LYSR"/>
    <property type="match status" value="1"/>
</dbReference>